<accession>A0A5C2RMN1</accession>
<dbReference type="AlphaFoldDB" id="A0A5C2RMN1"/>
<evidence type="ECO:0000313" key="1">
    <source>
        <dbReference type="EMBL" id="RPD52179.1"/>
    </source>
</evidence>
<dbReference type="EMBL" id="ML122391">
    <property type="protein sequence ID" value="RPD52209.1"/>
    <property type="molecule type" value="Genomic_DNA"/>
</dbReference>
<organism evidence="1 3">
    <name type="scientific">Lentinus tigrinus ALCF2SS1-6</name>
    <dbReference type="NCBI Taxonomy" id="1328759"/>
    <lineage>
        <taxon>Eukaryota</taxon>
        <taxon>Fungi</taxon>
        <taxon>Dikarya</taxon>
        <taxon>Basidiomycota</taxon>
        <taxon>Agaricomycotina</taxon>
        <taxon>Agaricomycetes</taxon>
        <taxon>Polyporales</taxon>
        <taxon>Polyporaceae</taxon>
        <taxon>Lentinus</taxon>
    </lineage>
</organism>
<evidence type="ECO:0000313" key="3">
    <source>
        <dbReference type="Proteomes" id="UP000313359"/>
    </source>
</evidence>
<dbReference type="Proteomes" id="UP000313359">
    <property type="component" value="Unassembled WGS sequence"/>
</dbReference>
<feature type="non-terminal residue" evidence="1">
    <location>
        <position position="1"/>
    </location>
</feature>
<feature type="non-terminal residue" evidence="1">
    <location>
        <position position="53"/>
    </location>
</feature>
<gene>
    <name evidence="2" type="ORF">L227DRAFT_476049</name>
    <name evidence="1" type="ORF">L227DRAFT_478861</name>
</gene>
<reference evidence="1" key="1">
    <citation type="journal article" date="2018" name="Genome Biol. Evol.">
        <title>Genomics and development of Lentinus tigrinus, a white-rot wood-decaying mushroom with dimorphic fruiting bodies.</title>
        <authorList>
            <person name="Wu B."/>
            <person name="Xu Z."/>
            <person name="Knudson A."/>
            <person name="Carlson A."/>
            <person name="Chen N."/>
            <person name="Kovaka S."/>
            <person name="LaButti K."/>
            <person name="Lipzen A."/>
            <person name="Pennachio C."/>
            <person name="Riley R."/>
            <person name="Schakwitz W."/>
            <person name="Umezawa K."/>
            <person name="Ohm R.A."/>
            <person name="Grigoriev I.V."/>
            <person name="Nagy L.G."/>
            <person name="Gibbons J."/>
            <person name="Hibbett D."/>
        </authorList>
    </citation>
    <scope>NUCLEOTIDE SEQUENCE [LARGE SCALE GENOMIC DNA]</scope>
    <source>
        <strain evidence="1">ALCF2SS1-6</strain>
    </source>
</reference>
<dbReference type="OrthoDB" id="2798924at2759"/>
<evidence type="ECO:0008006" key="4">
    <source>
        <dbReference type="Google" id="ProtNLM"/>
    </source>
</evidence>
<proteinExistence type="predicted"/>
<name>A0A5C2RMN1_9APHY</name>
<dbReference type="EMBL" id="ML122399">
    <property type="protein sequence ID" value="RPD52179.1"/>
    <property type="molecule type" value="Genomic_DNA"/>
</dbReference>
<protein>
    <recommendedName>
        <fullName evidence="4">hAT-like transposase RNase-H fold domain-containing protein</fullName>
    </recommendedName>
</protein>
<sequence length="53" mass="5947">QILSVTADNASNNDTLTEELARALPEFQGNFGRTRCFLHILNIVVKAILKQFD</sequence>
<evidence type="ECO:0000313" key="2">
    <source>
        <dbReference type="EMBL" id="RPD52209.1"/>
    </source>
</evidence>
<keyword evidence="3" id="KW-1185">Reference proteome</keyword>